<reference evidence="2" key="2">
    <citation type="journal article" date="2021" name="PeerJ">
        <title>Extensive microbial diversity within the chicken gut microbiome revealed by metagenomics and culture.</title>
        <authorList>
            <person name="Gilroy R."/>
            <person name="Ravi A."/>
            <person name="Getino M."/>
            <person name="Pursley I."/>
            <person name="Horton D.L."/>
            <person name="Alikhan N.F."/>
            <person name="Baker D."/>
            <person name="Gharbi K."/>
            <person name="Hall N."/>
            <person name="Watson M."/>
            <person name="Adriaenssens E.M."/>
            <person name="Foster-Nyarko E."/>
            <person name="Jarju S."/>
            <person name="Secka A."/>
            <person name="Antonio M."/>
            <person name="Oren A."/>
            <person name="Chaudhuri R.R."/>
            <person name="La Ragione R."/>
            <person name="Hildebrand F."/>
            <person name="Pallen M.J."/>
        </authorList>
    </citation>
    <scope>NUCLEOTIDE SEQUENCE</scope>
    <source>
        <strain evidence="2">11159</strain>
    </source>
</reference>
<evidence type="ECO:0000313" key="3">
    <source>
        <dbReference type="Proteomes" id="UP000823613"/>
    </source>
</evidence>
<proteinExistence type="predicted"/>
<dbReference type="EMBL" id="JADIMY010000079">
    <property type="protein sequence ID" value="MBO8427706.1"/>
    <property type="molecule type" value="Genomic_DNA"/>
</dbReference>
<dbReference type="PROSITE" id="PS51257">
    <property type="entry name" value="PROKAR_LIPOPROTEIN"/>
    <property type="match status" value="1"/>
</dbReference>
<organism evidence="2 3">
    <name type="scientific">Candidatus Onthovivens merdipullorum</name>
    <dbReference type="NCBI Taxonomy" id="2840889"/>
    <lineage>
        <taxon>Bacteria</taxon>
        <taxon>Bacillati</taxon>
        <taxon>Bacillota</taxon>
        <taxon>Bacilli</taxon>
        <taxon>Bacillales</taxon>
        <taxon>Candidatus Onthovivens</taxon>
    </lineage>
</organism>
<name>A0A9D9DI96_9BACL</name>
<evidence type="ECO:0000256" key="1">
    <source>
        <dbReference type="SAM" id="SignalP"/>
    </source>
</evidence>
<keyword evidence="1" id="KW-0732">Signal</keyword>
<feature type="signal peptide" evidence="1">
    <location>
        <begin position="1"/>
        <end position="31"/>
    </location>
</feature>
<accession>A0A9D9DI96</accession>
<feature type="chain" id="PRO_5039331231" evidence="1">
    <location>
        <begin position="32"/>
        <end position="601"/>
    </location>
</feature>
<reference evidence="2" key="1">
    <citation type="submission" date="2020-10" db="EMBL/GenBank/DDBJ databases">
        <authorList>
            <person name="Gilroy R."/>
        </authorList>
    </citation>
    <scope>NUCLEOTIDE SEQUENCE</scope>
    <source>
        <strain evidence="2">11159</strain>
    </source>
</reference>
<dbReference type="Proteomes" id="UP000823613">
    <property type="component" value="Unassembled WGS sequence"/>
</dbReference>
<dbReference type="AlphaFoldDB" id="A0A9D9DI96"/>
<protein>
    <submittedName>
        <fullName evidence="2">Uncharacterized protein</fullName>
    </submittedName>
</protein>
<comment type="caution">
    <text evidence="2">The sequence shown here is derived from an EMBL/GenBank/DDBJ whole genome shotgun (WGS) entry which is preliminary data.</text>
</comment>
<sequence length="601" mass="67067">MKKRNVVMLASSILLGSFLVIPSLTSCNRNADTTSYSIKVEGEHVRLGGLPDSSRSGRQISFMTMIDNGYQIGSEGISINTTNGEMVILINNNDGTYSFTMPSSDIVISVDIVEVTTPYDVMQNLTDDERYQVVVTGTKKGFLDQNTMNVSRIIDVSSNAFVLNDYNYGIATGYINLRDGAGRFVYGTSTETGEQEYGQTYYLEAGNGETYQKYQDGPIYVLKDLSNSGLTPIQTNPTYDFVLTNQNYADDFNDSVVWGYYAGLTGTAYNYLTSARYTAIDEGTLRVDLKYNYTDSTGNTIACDFTLTVYDDPQDFEDYDVITTSQVEEDLSSDDFTHKTQDEKTSATYKHDVLDAISSPYSILETSIGFYVDQSQTQVEQIDGRLYFNPTPGEEYIVFDAGEDNPQEGVLPTMYGFFMKDGALCMADQNLQTLEFGYNVAMPKESMDLVKEITGRTTDFGAMSYVVSSVAQFAISLDEFGLVEFQDYYELMNDSLTSVAANTNYYWVTDLYNNNTYTQQYDTTQIAPFYMVDRSYCGTGISVKLNEETNEVESIGYTPLLLGNDGNSIYSFEDFYTYGGFGETSARFDAIKDTLEELPSA</sequence>
<evidence type="ECO:0000313" key="2">
    <source>
        <dbReference type="EMBL" id="MBO8427706.1"/>
    </source>
</evidence>
<gene>
    <name evidence="2" type="ORF">IAC58_04040</name>
</gene>